<sequence>MRLEERRQNCLHLINDMRRRIRRIAMQKKCYEEMYSNWKNKVTEAAGRDDVYSSFMNLLSLQWMSSRRL</sequence>
<gene>
    <name evidence="1" type="ORF">D7V94_01225</name>
</gene>
<keyword evidence="2" id="KW-1185">Reference proteome</keyword>
<evidence type="ECO:0000313" key="1">
    <source>
        <dbReference type="EMBL" id="RKI94218.1"/>
    </source>
</evidence>
<dbReference type="AlphaFoldDB" id="A0A3A9AS30"/>
<reference evidence="1 2" key="1">
    <citation type="submission" date="2018-09" db="EMBL/GenBank/DDBJ databases">
        <title>Murine metabolic-syndrome-specific gut microbial biobank.</title>
        <authorList>
            <person name="Liu C."/>
        </authorList>
    </citation>
    <scope>NUCLEOTIDE SEQUENCE [LARGE SCALE GENOMIC DNA]</scope>
    <source>
        <strain evidence="1 2">0.1xD8-82</strain>
    </source>
</reference>
<protein>
    <submittedName>
        <fullName evidence="1">Uncharacterized protein</fullName>
    </submittedName>
</protein>
<proteinExistence type="predicted"/>
<comment type="caution">
    <text evidence="1">The sequence shown here is derived from an EMBL/GenBank/DDBJ whole genome shotgun (WGS) entry which is preliminary data.</text>
</comment>
<dbReference type="Proteomes" id="UP000280696">
    <property type="component" value="Unassembled WGS sequence"/>
</dbReference>
<accession>A0A3A9AS30</accession>
<name>A0A3A9AS30_9FIRM</name>
<evidence type="ECO:0000313" key="2">
    <source>
        <dbReference type="Proteomes" id="UP000280696"/>
    </source>
</evidence>
<organism evidence="1 2">
    <name type="scientific">Parablautia intestinalis</name>
    <dbReference type="NCBI Taxonomy" id="2320100"/>
    <lineage>
        <taxon>Bacteria</taxon>
        <taxon>Bacillati</taxon>
        <taxon>Bacillota</taxon>
        <taxon>Clostridia</taxon>
        <taxon>Lachnospirales</taxon>
        <taxon>Lachnospiraceae</taxon>
        <taxon>Parablautia</taxon>
    </lineage>
</organism>
<dbReference type="EMBL" id="RAYQ01000001">
    <property type="protein sequence ID" value="RKI94218.1"/>
    <property type="molecule type" value="Genomic_DNA"/>
</dbReference>